<dbReference type="PANTHER" id="PTHR10458">
    <property type="entry name" value="PEPTIDE DEFORMYLASE"/>
    <property type="match status" value="1"/>
</dbReference>
<comment type="similarity">
    <text evidence="1 4">Belongs to the polypeptide deformylase family.</text>
</comment>
<comment type="catalytic activity">
    <reaction evidence="4">
        <text>N-terminal N-formyl-L-methionyl-[peptide] + H2O = N-terminal L-methionyl-[peptide] + formate</text>
        <dbReference type="Rhea" id="RHEA:24420"/>
        <dbReference type="Rhea" id="RHEA-COMP:10639"/>
        <dbReference type="Rhea" id="RHEA-COMP:10640"/>
        <dbReference type="ChEBI" id="CHEBI:15377"/>
        <dbReference type="ChEBI" id="CHEBI:15740"/>
        <dbReference type="ChEBI" id="CHEBI:49298"/>
        <dbReference type="ChEBI" id="CHEBI:64731"/>
        <dbReference type="EC" id="3.5.1.88"/>
    </reaction>
</comment>
<dbReference type="CDD" id="cd00487">
    <property type="entry name" value="Pep_deformylase"/>
    <property type="match status" value="1"/>
</dbReference>
<dbReference type="Gene3D" id="3.90.45.10">
    <property type="entry name" value="Peptide deformylase"/>
    <property type="match status" value="1"/>
</dbReference>
<evidence type="ECO:0000313" key="5">
    <source>
        <dbReference type="EMBL" id="XCC45333.1"/>
    </source>
</evidence>
<feature type="binding site" evidence="4">
    <location>
        <position position="88"/>
    </location>
    <ligand>
        <name>Fe cation</name>
        <dbReference type="ChEBI" id="CHEBI:24875"/>
    </ligand>
</feature>
<dbReference type="EMBL" id="CP158689">
    <property type="protein sequence ID" value="XCC45333.1"/>
    <property type="molecule type" value="Genomic_DNA"/>
</dbReference>
<feature type="active site" evidence="4">
    <location>
        <position position="131"/>
    </location>
</feature>
<dbReference type="NCBIfam" id="TIGR00079">
    <property type="entry name" value="pept_deformyl"/>
    <property type="match status" value="1"/>
</dbReference>
<dbReference type="PANTHER" id="PTHR10458:SF22">
    <property type="entry name" value="PEPTIDE DEFORMYLASE"/>
    <property type="match status" value="1"/>
</dbReference>
<keyword evidence="3 4" id="KW-0378">Hydrolase</keyword>
<accession>A0AAU7ZY53</accession>
<organism evidence="5">
    <name type="scientific">Candidatus Shikimatogenerans sp. Ttur</name>
    <dbReference type="NCBI Taxonomy" id="3158569"/>
    <lineage>
        <taxon>Bacteria</taxon>
        <taxon>Pseudomonadati</taxon>
        <taxon>Bacteroidota</taxon>
        <taxon>Flavobacteriia</taxon>
        <taxon>Flavobacteriales</taxon>
        <taxon>Candidatus Shikimatogenerans</taxon>
    </lineage>
</organism>
<keyword evidence="4" id="KW-0648">Protein biosynthesis</keyword>
<gene>
    <name evidence="4 5" type="primary">def</name>
    <name evidence="5" type="ORF">ABUS76_00180</name>
</gene>
<dbReference type="InterPro" id="IPR036821">
    <property type="entry name" value="Peptide_deformylase_sf"/>
</dbReference>
<protein>
    <recommendedName>
        <fullName evidence="4">Peptide deformylase</fullName>
        <shortName evidence="4">PDF</shortName>
        <ecNumber evidence="4">3.5.1.88</ecNumber>
    </recommendedName>
    <alternativeName>
        <fullName evidence="4">Polypeptide deformylase</fullName>
    </alternativeName>
</protein>
<dbReference type="InterPro" id="IPR023635">
    <property type="entry name" value="Peptide_deformylase"/>
</dbReference>
<dbReference type="GO" id="GO:0006412">
    <property type="term" value="P:translation"/>
    <property type="evidence" value="ECO:0007669"/>
    <property type="project" value="UniProtKB-UniRule"/>
</dbReference>
<feature type="binding site" evidence="4">
    <location>
        <position position="130"/>
    </location>
    <ligand>
        <name>Fe cation</name>
        <dbReference type="ChEBI" id="CHEBI:24875"/>
    </ligand>
</feature>
<comment type="cofactor">
    <cofactor evidence="4">
        <name>Fe(2+)</name>
        <dbReference type="ChEBI" id="CHEBI:29033"/>
    </cofactor>
    <text evidence="4">Binds 1 Fe(2+) ion.</text>
</comment>
<name>A0AAU7ZY53_9FLAO</name>
<reference evidence="5" key="1">
    <citation type="submission" date="2024-06" db="EMBL/GenBank/DDBJ databases">
        <title>Diversity, functionality, and evolutionary history of bacterial symbionts in false click beetles (Coleoptera, Throscidae).</title>
        <authorList>
            <person name="Wierz J.C."/>
            <person name="Malm H."/>
            <person name="Kaltenpoth M."/>
            <person name="Engl T."/>
        </authorList>
    </citation>
    <scope>NUCLEOTIDE SEQUENCE</scope>
    <source>
        <strain evidence="5">Ttur</strain>
    </source>
</reference>
<feature type="binding site" evidence="4">
    <location>
        <position position="134"/>
    </location>
    <ligand>
        <name>Fe cation</name>
        <dbReference type="ChEBI" id="CHEBI:24875"/>
    </ligand>
</feature>
<dbReference type="EC" id="3.5.1.88" evidence="4"/>
<keyword evidence="2 4" id="KW-0479">Metal-binding</keyword>
<keyword evidence="4" id="KW-0408">Iron</keyword>
<evidence type="ECO:0000256" key="3">
    <source>
        <dbReference type="ARBA" id="ARBA00022801"/>
    </source>
</evidence>
<dbReference type="GO" id="GO:0042586">
    <property type="term" value="F:peptide deformylase activity"/>
    <property type="evidence" value="ECO:0007669"/>
    <property type="project" value="UniProtKB-UniRule"/>
</dbReference>
<sequence length="164" mass="19808">MYNLIYYNNPILRKKCFNIKKNSNLKKIINYMIFIMNINNGIGISAPQIGINFNLFIFQNIKKKKYNIFYNSKIIKFFGKNKIKHEGCLSIPGIYKKIPRKNSILIKYYNNNWEKKIKTYSSYTSRIIQHEYDHIKGVLFIDLFKKKKEIKKKLYIINKKYNLQ</sequence>
<evidence type="ECO:0000256" key="2">
    <source>
        <dbReference type="ARBA" id="ARBA00022723"/>
    </source>
</evidence>
<dbReference type="SUPFAM" id="SSF56420">
    <property type="entry name" value="Peptide deformylase"/>
    <property type="match status" value="1"/>
</dbReference>
<dbReference type="GO" id="GO:0046872">
    <property type="term" value="F:metal ion binding"/>
    <property type="evidence" value="ECO:0007669"/>
    <property type="project" value="UniProtKB-KW"/>
</dbReference>
<dbReference type="PIRSF" id="PIRSF004749">
    <property type="entry name" value="Pep_def"/>
    <property type="match status" value="1"/>
</dbReference>
<comment type="function">
    <text evidence="4">Removes the formyl group from the N-terminal Met of newly synthesized proteins. Requires at least a dipeptide for an efficient rate of reaction. N-terminal L-methionine is a prerequisite for activity but the enzyme has broad specificity at other positions.</text>
</comment>
<dbReference type="PRINTS" id="PR01576">
    <property type="entry name" value="PDEFORMYLASE"/>
</dbReference>
<dbReference type="Pfam" id="PF01327">
    <property type="entry name" value="Pep_deformylase"/>
    <property type="match status" value="1"/>
</dbReference>
<evidence type="ECO:0000256" key="4">
    <source>
        <dbReference type="HAMAP-Rule" id="MF_00163"/>
    </source>
</evidence>
<proteinExistence type="inferred from homology"/>
<evidence type="ECO:0000256" key="1">
    <source>
        <dbReference type="ARBA" id="ARBA00010759"/>
    </source>
</evidence>
<dbReference type="AlphaFoldDB" id="A0AAU7ZY53"/>
<dbReference type="HAMAP" id="MF_00163">
    <property type="entry name" value="Pep_deformylase"/>
    <property type="match status" value="1"/>
</dbReference>